<dbReference type="Proteomes" id="UP000887565">
    <property type="component" value="Unplaced"/>
</dbReference>
<reference evidence="2" key="1">
    <citation type="submission" date="2022-11" db="UniProtKB">
        <authorList>
            <consortium name="WormBaseParasite"/>
        </authorList>
    </citation>
    <scope>IDENTIFICATION</scope>
</reference>
<name>A0A915IM59_ROMCU</name>
<dbReference type="AlphaFoldDB" id="A0A915IM59"/>
<evidence type="ECO:0000313" key="2">
    <source>
        <dbReference type="WBParaSite" id="nRc.2.0.1.t14895-RA"/>
    </source>
</evidence>
<dbReference type="WBParaSite" id="nRc.2.0.1.t14895-RA">
    <property type="protein sequence ID" value="nRc.2.0.1.t14895-RA"/>
    <property type="gene ID" value="nRc.2.0.1.g14895"/>
</dbReference>
<keyword evidence="1" id="KW-1185">Reference proteome</keyword>
<organism evidence="1 2">
    <name type="scientific">Romanomermis culicivorax</name>
    <name type="common">Nematode worm</name>
    <dbReference type="NCBI Taxonomy" id="13658"/>
    <lineage>
        <taxon>Eukaryota</taxon>
        <taxon>Metazoa</taxon>
        <taxon>Ecdysozoa</taxon>
        <taxon>Nematoda</taxon>
        <taxon>Enoplea</taxon>
        <taxon>Dorylaimia</taxon>
        <taxon>Mermithida</taxon>
        <taxon>Mermithoidea</taxon>
        <taxon>Mermithidae</taxon>
        <taxon>Romanomermis</taxon>
    </lineage>
</organism>
<evidence type="ECO:0000313" key="1">
    <source>
        <dbReference type="Proteomes" id="UP000887565"/>
    </source>
</evidence>
<protein>
    <submittedName>
        <fullName evidence="2">Uncharacterized protein</fullName>
    </submittedName>
</protein>
<sequence>MDKDLKIKEEHIHSRVENDSTKRENFNGIKKSLIRLRRKSKSNINKIECDLDGKCRSGFILSPFYT</sequence>
<accession>A0A915IM59</accession>
<proteinExistence type="predicted"/>